<name>A0AB39PVH0_9ACTN</name>
<dbReference type="RefSeq" id="WP_369167439.1">
    <property type="nucleotide sequence ID" value="NZ_CP163439.1"/>
</dbReference>
<organism evidence="1">
    <name type="scientific">Streptomyces sp. R28</name>
    <dbReference type="NCBI Taxonomy" id="3238628"/>
    <lineage>
        <taxon>Bacteria</taxon>
        <taxon>Bacillati</taxon>
        <taxon>Actinomycetota</taxon>
        <taxon>Actinomycetes</taxon>
        <taxon>Kitasatosporales</taxon>
        <taxon>Streptomycetaceae</taxon>
        <taxon>Streptomyces</taxon>
    </lineage>
</organism>
<evidence type="ECO:0000313" key="1">
    <source>
        <dbReference type="EMBL" id="XDQ32944.1"/>
    </source>
</evidence>
<accession>A0AB39PVH0</accession>
<dbReference type="AlphaFoldDB" id="A0AB39PVH0"/>
<sequence length="74" mass="7760">MPRSVRRAAFGAVSEWFQGAGGAGAVCEFVYDDASPQKPVVTSPDYPEDQLQDGVGVYGTFTMDSPSDTAPACP</sequence>
<proteinExistence type="predicted"/>
<gene>
    <name evidence="1" type="ORF">AB5J49_06270</name>
</gene>
<dbReference type="EMBL" id="CP163439">
    <property type="protein sequence ID" value="XDQ32944.1"/>
    <property type="molecule type" value="Genomic_DNA"/>
</dbReference>
<protein>
    <submittedName>
        <fullName evidence="1">Uncharacterized protein</fullName>
    </submittedName>
</protein>
<reference evidence="1" key="1">
    <citation type="submission" date="2024-07" db="EMBL/GenBank/DDBJ databases">
        <authorList>
            <person name="Yu S.T."/>
        </authorList>
    </citation>
    <scope>NUCLEOTIDE SEQUENCE</scope>
    <source>
        <strain evidence="1">R28</strain>
    </source>
</reference>